<feature type="transmembrane region" description="Helical" evidence="9">
    <location>
        <begin position="128"/>
        <end position="149"/>
    </location>
</feature>
<keyword evidence="3" id="KW-1003">Cell membrane</keyword>
<comment type="caution">
    <text evidence="11">The sequence shown here is derived from an EMBL/GenBank/DDBJ whole genome shotgun (WGS) entry which is preliminary data.</text>
</comment>
<gene>
    <name evidence="11" type="ORF">ACFOY7_05325</name>
</gene>
<accession>A0ABV8WSC1</accession>
<evidence type="ECO:0000256" key="7">
    <source>
        <dbReference type="ARBA" id="ARBA00023136"/>
    </source>
</evidence>
<feature type="transmembrane region" description="Helical" evidence="9">
    <location>
        <begin position="86"/>
        <end position="108"/>
    </location>
</feature>
<evidence type="ECO:0000256" key="6">
    <source>
        <dbReference type="ARBA" id="ARBA00022989"/>
    </source>
</evidence>
<dbReference type="Pfam" id="PF04290">
    <property type="entry name" value="DctQ"/>
    <property type="match status" value="1"/>
</dbReference>
<name>A0ABV8WSC1_9BACI</name>
<evidence type="ECO:0000256" key="2">
    <source>
        <dbReference type="ARBA" id="ARBA00022448"/>
    </source>
</evidence>
<evidence type="ECO:0000256" key="1">
    <source>
        <dbReference type="ARBA" id="ARBA00004429"/>
    </source>
</evidence>
<feature type="domain" description="Tripartite ATP-independent periplasmic transporters DctQ component" evidence="10">
    <location>
        <begin position="23"/>
        <end position="150"/>
    </location>
</feature>
<evidence type="ECO:0000313" key="12">
    <source>
        <dbReference type="Proteomes" id="UP001595882"/>
    </source>
</evidence>
<keyword evidence="6 9" id="KW-1133">Transmembrane helix</keyword>
<evidence type="ECO:0000256" key="4">
    <source>
        <dbReference type="ARBA" id="ARBA00022519"/>
    </source>
</evidence>
<evidence type="ECO:0000256" key="5">
    <source>
        <dbReference type="ARBA" id="ARBA00022692"/>
    </source>
</evidence>
<dbReference type="Proteomes" id="UP001595882">
    <property type="component" value="Unassembled WGS sequence"/>
</dbReference>
<keyword evidence="12" id="KW-1185">Reference proteome</keyword>
<organism evidence="11 12">
    <name type="scientific">Gracilibacillus xinjiangensis</name>
    <dbReference type="NCBI Taxonomy" id="1193282"/>
    <lineage>
        <taxon>Bacteria</taxon>
        <taxon>Bacillati</taxon>
        <taxon>Bacillota</taxon>
        <taxon>Bacilli</taxon>
        <taxon>Bacillales</taxon>
        <taxon>Bacillaceae</taxon>
        <taxon>Gracilibacillus</taxon>
    </lineage>
</organism>
<dbReference type="RefSeq" id="WP_390250126.1">
    <property type="nucleotide sequence ID" value="NZ_JBHSDT010000004.1"/>
</dbReference>
<dbReference type="InterPro" id="IPR055348">
    <property type="entry name" value="DctQ"/>
</dbReference>
<comment type="similarity">
    <text evidence="8">Belongs to the TRAP transporter small permease family.</text>
</comment>
<dbReference type="EMBL" id="JBHSDT010000004">
    <property type="protein sequence ID" value="MFC4402487.1"/>
    <property type="molecule type" value="Genomic_DNA"/>
</dbReference>
<keyword evidence="4" id="KW-0997">Cell inner membrane</keyword>
<evidence type="ECO:0000259" key="10">
    <source>
        <dbReference type="Pfam" id="PF04290"/>
    </source>
</evidence>
<keyword evidence="5 9" id="KW-0812">Transmembrane</keyword>
<dbReference type="PANTHER" id="PTHR35011">
    <property type="entry name" value="2,3-DIKETO-L-GULONATE TRAP TRANSPORTER SMALL PERMEASE PROTEIN YIAM"/>
    <property type="match status" value="1"/>
</dbReference>
<keyword evidence="7 9" id="KW-0472">Membrane</keyword>
<dbReference type="InterPro" id="IPR007387">
    <property type="entry name" value="TRAP_DctQ"/>
</dbReference>
<dbReference type="PANTHER" id="PTHR35011:SF2">
    <property type="entry name" value="2,3-DIKETO-L-GULONATE TRAP TRANSPORTER SMALL PERMEASE PROTEIN YIAM"/>
    <property type="match status" value="1"/>
</dbReference>
<evidence type="ECO:0000256" key="3">
    <source>
        <dbReference type="ARBA" id="ARBA00022475"/>
    </source>
</evidence>
<feature type="transmembrane region" description="Helical" evidence="9">
    <location>
        <begin position="12"/>
        <end position="32"/>
    </location>
</feature>
<protein>
    <submittedName>
        <fullName evidence="11">TRAP transporter small permease</fullName>
    </submittedName>
</protein>
<sequence length="162" mass="18227">MKAIRKYLDKTLEAVTIVLLLVMVTVTSWQVISRYLLNNPSSVTDEFLRYGLIWFSLLAGAYVVGKRSHIAITFLRDYIKTEQKKHWIDIAVNISFLLLAVVMVTGGINAMTLTMAQISPSLNLPMGYVYLSLPVGGMIIFIYALLNLFEVKQTHTQPQANS</sequence>
<feature type="transmembrane region" description="Helical" evidence="9">
    <location>
        <begin position="47"/>
        <end position="65"/>
    </location>
</feature>
<proteinExistence type="inferred from homology"/>
<evidence type="ECO:0000313" key="11">
    <source>
        <dbReference type="EMBL" id="MFC4402487.1"/>
    </source>
</evidence>
<evidence type="ECO:0000256" key="8">
    <source>
        <dbReference type="ARBA" id="ARBA00038436"/>
    </source>
</evidence>
<comment type="subcellular location">
    <subcellularLocation>
        <location evidence="1">Cell inner membrane</location>
        <topology evidence="1">Multi-pass membrane protein</topology>
    </subcellularLocation>
</comment>
<reference evidence="12" key="1">
    <citation type="journal article" date="2019" name="Int. J. Syst. Evol. Microbiol.">
        <title>The Global Catalogue of Microorganisms (GCM) 10K type strain sequencing project: providing services to taxonomists for standard genome sequencing and annotation.</title>
        <authorList>
            <consortium name="The Broad Institute Genomics Platform"/>
            <consortium name="The Broad Institute Genome Sequencing Center for Infectious Disease"/>
            <person name="Wu L."/>
            <person name="Ma J."/>
        </authorList>
    </citation>
    <scope>NUCLEOTIDE SEQUENCE [LARGE SCALE GENOMIC DNA]</scope>
    <source>
        <strain evidence="12">CCUG 37865</strain>
    </source>
</reference>
<evidence type="ECO:0000256" key="9">
    <source>
        <dbReference type="SAM" id="Phobius"/>
    </source>
</evidence>
<keyword evidence="2" id="KW-0813">Transport</keyword>